<evidence type="ECO:0000256" key="1">
    <source>
        <dbReference type="ARBA" id="ARBA00022729"/>
    </source>
</evidence>
<dbReference type="STRING" id="141349.BN1232_01991"/>
<gene>
    <name evidence="4" type="ORF">BN1232_01991</name>
    <name evidence="5" type="ORF">MJO58_09080</name>
</gene>
<name>A0A0E4GZY0_MYCLN</name>
<dbReference type="InterPro" id="IPR029050">
    <property type="entry name" value="Immunoprotect_excell_Ig-like"/>
</dbReference>
<evidence type="ECO:0000313" key="5">
    <source>
        <dbReference type="EMBL" id="ULP44064.1"/>
    </source>
</evidence>
<dbReference type="SUPFAM" id="SSF81982">
    <property type="entry name" value="Antigen MPT63/MPB63 (immunoprotective extracellular protein)"/>
    <property type="match status" value="1"/>
</dbReference>
<dbReference type="Gene3D" id="2.60.40.1240">
    <property type="match status" value="1"/>
</dbReference>
<protein>
    <submittedName>
        <fullName evidence="4">FHA domain-containing protein</fullName>
    </submittedName>
    <submittedName>
        <fullName evidence="5">MPT63 family protein</fullName>
    </submittedName>
</protein>
<dbReference type="EMBL" id="CTEE01000001">
    <property type="protein sequence ID" value="CQD10744.1"/>
    <property type="molecule type" value="Genomic_DNA"/>
</dbReference>
<dbReference type="RefSeq" id="WP_090601185.1">
    <property type="nucleotide sequence ID" value="NZ_CP092423.2"/>
</dbReference>
<feature type="domain" description="MPT63-like" evidence="3">
    <location>
        <begin position="31"/>
        <end position="153"/>
    </location>
</feature>
<dbReference type="Pfam" id="PF09167">
    <property type="entry name" value="DUF1942"/>
    <property type="match status" value="1"/>
</dbReference>
<dbReference type="Proteomes" id="UP001055171">
    <property type="component" value="Chromosome"/>
</dbReference>
<reference evidence="5" key="2">
    <citation type="submission" date="2022-08" db="EMBL/GenBank/DDBJ databases">
        <title>Complete genome sequence of 14 non-tuberculosis mycobacteria type-strains.</title>
        <authorList>
            <person name="Igarashi Y."/>
            <person name="Osugi A."/>
            <person name="Mitarai S."/>
        </authorList>
    </citation>
    <scope>NUCLEOTIDE SEQUENCE</scope>
    <source>
        <strain evidence="5">ATCC 51985</strain>
    </source>
</reference>
<evidence type="ECO:0000313" key="7">
    <source>
        <dbReference type="Proteomes" id="UP001055171"/>
    </source>
</evidence>
<dbReference type="InterPro" id="IPR015250">
    <property type="entry name" value="MPT63-like"/>
</dbReference>
<dbReference type="Proteomes" id="UP000199251">
    <property type="component" value="Unassembled WGS sequence"/>
</dbReference>
<evidence type="ECO:0000313" key="6">
    <source>
        <dbReference type="Proteomes" id="UP000199251"/>
    </source>
</evidence>
<feature type="signal peptide" evidence="2">
    <location>
        <begin position="1"/>
        <end position="30"/>
    </location>
</feature>
<accession>A0A0E4GZY0</accession>
<evidence type="ECO:0000259" key="3">
    <source>
        <dbReference type="Pfam" id="PF09167"/>
    </source>
</evidence>
<dbReference type="GO" id="GO:0005615">
    <property type="term" value="C:extracellular space"/>
    <property type="evidence" value="ECO:0007669"/>
    <property type="project" value="InterPro"/>
</dbReference>
<sequence>MTFTTTTAKAALCAAGIAGASILMAPTAAANVQNFGATEQAVDGPLITEYTVTNLRPSDATIPGFAPAGKLYQADVTAKSDAGTVQPQISRFAARAFNGTLYPVVNKGPVPNGLDPSPIDPGQQTSGELYFDVTGQQPIGVMYTDRDDDFLVWTRHV</sequence>
<dbReference type="AlphaFoldDB" id="A0A0E4GZY0"/>
<dbReference type="EMBL" id="CP092423">
    <property type="protein sequence ID" value="ULP44064.1"/>
    <property type="molecule type" value="Genomic_DNA"/>
</dbReference>
<evidence type="ECO:0000256" key="2">
    <source>
        <dbReference type="SAM" id="SignalP"/>
    </source>
</evidence>
<organism evidence="4 6">
    <name type="scientific">Mycobacterium lentiflavum</name>
    <dbReference type="NCBI Taxonomy" id="141349"/>
    <lineage>
        <taxon>Bacteria</taxon>
        <taxon>Bacillati</taxon>
        <taxon>Actinomycetota</taxon>
        <taxon>Actinomycetes</taxon>
        <taxon>Mycobacteriales</taxon>
        <taxon>Mycobacteriaceae</taxon>
        <taxon>Mycobacterium</taxon>
        <taxon>Mycobacterium simiae complex</taxon>
    </lineage>
</organism>
<proteinExistence type="predicted"/>
<reference evidence="4 6" key="1">
    <citation type="submission" date="2015-03" db="EMBL/GenBank/DDBJ databases">
        <authorList>
            <person name="Urmite Genomes"/>
        </authorList>
    </citation>
    <scope>NUCLEOTIDE SEQUENCE [LARGE SCALE GENOMIC DNA]</scope>
    <source>
        <strain evidence="4 6">CSUR P1491</strain>
    </source>
</reference>
<evidence type="ECO:0000313" key="4">
    <source>
        <dbReference type="EMBL" id="CQD10744.1"/>
    </source>
</evidence>
<keyword evidence="1 2" id="KW-0732">Signal</keyword>
<feature type="chain" id="PRO_5002420619" evidence="2">
    <location>
        <begin position="31"/>
        <end position="157"/>
    </location>
</feature>
<dbReference type="OrthoDB" id="4762478at2"/>
<keyword evidence="7" id="KW-1185">Reference proteome</keyword>